<dbReference type="RefSeq" id="WP_118325536.1">
    <property type="nucleotide sequence ID" value="NZ_CAUHCP010000031.1"/>
</dbReference>
<comment type="caution">
    <text evidence="1">The sequence shown here is derived from an EMBL/GenBank/DDBJ whole genome shotgun (WGS) entry which is preliminary data.</text>
</comment>
<name>A0A395WA98_9FIRM</name>
<organism evidence="1 2">
    <name type="scientific">Holdemanella biformis</name>
    <dbReference type="NCBI Taxonomy" id="1735"/>
    <lineage>
        <taxon>Bacteria</taxon>
        <taxon>Bacillati</taxon>
        <taxon>Bacillota</taxon>
        <taxon>Erysipelotrichia</taxon>
        <taxon>Erysipelotrichales</taxon>
        <taxon>Erysipelotrichaceae</taxon>
        <taxon>Holdemanella</taxon>
    </lineage>
</organism>
<evidence type="ECO:0000313" key="1">
    <source>
        <dbReference type="EMBL" id="RGU90317.1"/>
    </source>
</evidence>
<gene>
    <name evidence="1" type="ORF">DWW32_08955</name>
</gene>
<dbReference type="Proteomes" id="UP000265489">
    <property type="component" value="Unassembled WGS sequence"/>
</dbReference>
<dbReference type="AlphaFoldDB" id="A0A395WA98"/>
<dbReference type="EMBL" id="QRYQ01000018">
    <property type="protein sequence ID" value="RGU90317.1"/>
    <property type="molecule type" value="Genomic_DNA"/>
</dbReference>
<reference evidence="1 2" key="1">
    <citation type="submission" date="2018-08" db="EMBL/GenBank/DDBJ databases">
        <title>A genome reference for cultivated species of the human gut microbiota.</title>
        <authorList>
            <person name="Zou Y."/>
            <person name="Xue W."/>
            <person name="Luo G."/>
        </authorList>
    </citation>
    <scope>NUCLEOTIDE SEQUENCE [LARGE SCALE GENOMIC DNA]</scope>
    <source>
        <strain evidence="1 2">AF15-20</strain>
    </source>
</reference>
<evidence type="ECO:0000313" key="2">
    <source>
        <dbReference type="Proteomes" id="UP000265489"/>
    </source>
</evidence>
<accession>A0A395WA98</accession>
<protein>
    <submittedName>
        <fullName evidence="1">Uncharacterized protein</fullName>
    </submittedName>
</protein>
<dbReference type="GeneID" id="66580587"/>
<sequence>MPNIITHTLFAQEIFDKVDEATHDLFEPRLQLLEIGSNGPDFLFFHGMNPKDFYKKSDLRVAGSMFHAAHVNDFYQKALISIRNEQDEDIKKDMMTYVCGHLCHWALDATSHPYVFYRTGPCKGKSAWYHHRFESLLDAIMLKVKRECTIEDFKFYEVCDVTKEQARAIARIYVVAIRQILGFDIKPHQILESLNDWHFIETLFYDASGDKLKALQTLETFTKAYNSLSGYIVPNHPDDPYDVMNLLHTRWVHPSDSSFVSTESFFDLYDRAQLLAMEAIRLFLAACQNPDLDEDLLLLIKDRNYNLGVSNQTEMTNFDLIFEK</sequence>
<proteinExistence type="predicted"/>